<evidence type="ECO:0000313" key="3">
    <source>
        <dbReference type="EMBL" id="BAX81567.1"/>
    </source>
</evidence>
<gene>
    <name evidence="3" type="ORF">ALGA_3267</name>
</gene>
<dbReference type="RefSeq" id="WP_096431099.1">
    <property type="nucleotide sequence ID" value="NZ_AP018042.1"/>
</dbReference>
<proteinExistence type="predicted"/>
<dbReference type="PROSITE" id="PS50222">
    <property type="entry name" value="EF_HAND_2"/>
    <property type="match status" value="2"/>
</dbReference>
<dbReference type="InterPro" id="IPR018247">
    <property type="entry name" value="EF_Hand_1_Ca_BS"/>
</dbReference>
<dbReference type="KEGG" id="mbas:ALGA_3267"/>
<dbReference type="SUPFAM" id="SSF47473">
    <property type="entry name" value="EF-hand"/>
    <property type="match status" value="1"/>
</dbReference>
<feature type="signal peptide" evidence="1">
    <location>
        <begin position="1"/>
        <end position="23"/>
    </location>
</feature>
<feature type="domain" description="EF-hand" evidence="2">
    <location>
        <begin position="25"/>
        <end position="60"/>
    </location>
</feature>
<dbReference type="PROSITE" id="PS00018">
    <property type="entry name" value="EF_HAND_1"/>
    <property type="match status" value="2"/>
</dbReference>
<dbReference type="InterPro" id="IPR002048">
    <property type="entry name" value="EF_hand_dom"/>
</dbReference>
<dbReference type="OrthoDB" id="1448179at2"/>
<keyword evidence="4" id="KW-1185">Reference proteome</keyword>
<dbReference type="Proteomes" id="UP000218267">
    <property type="component" value="Chromosome"/>
</dbReference>
<name>A0A1Y1CME8_9BACT</name>
<feature type="chain" id="PRO_5013027931" description="EF-hand domain-containing protein" evidence="1">
    <location>
        <begin position="24"/>
        <end position="97"/>
    </location>
</feature>
<dbReference type="InterPro" id="IPR011992">
    <property type="entry name" value="EF-hand-dom_pair"/>
</dbReference>
<evidence type="ECO:0000313" key="4">
    <source>
        <dbReference type="Proteomes" id="UP000218267"/>
    </source>
</evidence>
<reference evidence="3 4" key="1">
    <citation type="journal article" date="2018" name="Mar. Genomics">
        <title>Complete genome sequence of Marinifilaceae bacterium strain SPP2, isolated from the Antarctic marine sediment.</title>
        <authorList>
            <person name="Watanabe M."/>
            <person name="Kojima H."/>
            <person name="Fukui M."/>
        </authorList>
    </citation>
    <scope>NUCLEOTIDE SEQUENCE [LARGE SCALE GENOMIC DNA]</scope>
    <source>
        <strain evidence="3 4">SPP2</strain>
    </source>
</reference>
<dbReference type="Pfam" id="PF13499">
    <property type="entry name" value="EF-hand_7"/>
    <property type="match status" value="1"/>
</dbReference>
<organism evidence="3 4">
    <name type="scientific">Labilibaculum antarcticum</name>
    <dbReference type="NCBI Taxonomy" id="1717717"/>
    <lineage>
        <taxon>Bacteria</taxon>
        <taxon>Pseudomonadati</taxon>
        <taxon>Bacteroidota</taxon>
        <taxon>Bacteroidia</taxon>
        <taxon>Marinilabiliales</taxon>
        <taxon>Marinifilaceae</taxon>
        <taxon>Labilibaculum</taxon>
    </lineage>
</organism>
<dbReference type="EMBL" id="AP018042">
    <property type="protein sequence ID" value="BAX81567.1"/>
    <property type="molecule type" value="Genomic_DNA"/>
</dbReference>
<dbReference type="GO" id="GO:0005509">
    <property type="term" value="F:calcium ion binding"/>
    <property type="evidence" value="ECO:0007669"/>
    <property type="project" value="InterPro"/>
</dbReference>
<evidence type="ECO:0000256" key="1">
    <source>
        <dbReference type="SAM" id="SignalP"/>
    </source>
</evidence>
<keyword evidence="1" id="KW-0732">Signal</keyword>
<accession>A0A1Y1CME8</accession>
<sequence length="97" mass="10808">MKVNFLKLGVLAIGLVVFSQVNAQEQKPKKATVFAKMDANSDGFLDKAEYVAGMKGKKNKKGEELDAAKLEKMFARKDVNSDKKIDLAEFKAKKKKK</sequence>
<reference evidence="4" key="2">
    <citation type="journal article" date="2020" name="Antonie Van Leeuwenhoek">
        <title>Labilibaculum antarcticum sp. nov., a novel facultative anaerobic, psychrotorelant bacterium isolated from marine sediment of Antarctica.</title>
        <authorList>
            <person name="Watanabe M."/>
            <person name="Kojima H."/>
            <person name="Fukui M."/>
        </authorList>
    </citation>
    <scope>NUCLEOTIDE SEQUENCE [LARGE SCALE GENOMIC DNA]</scope>
    <source>
        <strain evidence="4">SPP2</strain>
    </source>
</reference>
<evidence type="ECO:0000259" key="2">
    <source>
        <dbReference type="PROSITE" id="PS50222"/>
    </source>
</evidence>
<feature type="domain" description="EF-hand" evidence="2">
    <location>
        <begin position="65"/>
        <end position="97"/>
    </location>
</feature>
<dbReference type="AlphaFoldDB" id="A0A1Y1CME8"/>
<dbReference type="SMART" id="SM00054">
    <property type="entry name" value="EFh"/>
    <property type="match status" value="2"/>
</dbReference>
<dbReference type="Gene3D" id="1.10.238.10">
    <property type="entry name" value="EF-hand"/>
    <property type="match status" value="1"/>
</dbReference>
<protein>
    <recommendedName>
        <fullName evidence="2">EF-hand domain-containing protein</fullName>
    </recommendedName>
</protein>